<sequence>MPVFDVSVIAVTFGIIFVTELPDKTAVAVVMLATRYRAGYVFTGIAAGFAVHVVLAVTAGSLLALLPNRWLQAASAVLFLVGAVILLASKRQATEEHVEQPGDQRLWKAAGAGFTLILVAEFGDLTQIMTAGLAAHYGAPVSVGIGAVAGLWSVAALGILGGRTLVRHVPLRLITRMAAVALAALAAFSLYQAVAG</sequence>
<feature type="transmembrane region" description="Helical" evidence="6">
    <location>
        <begin position="173"/>
        <end position="194"/>
    </location>
</feature>
<evidence type="ECO:0000313" key="8">
    <source>
        <dbReference type="Proteomes" id="UP001500151"/>
    </source>
</evidence>
<feature type="transmembrane region" description="Helical" evidence="6">
    <location>
        <begin position="6"/>
        <end position="33"/>
    </location>
</feature>
<evidence type="ECO:0000256" key="6">
    <source>
        <dbReference type="RuleBase" id="RU365102"/>
    </source>
</evidence>
<dbReference type="Pfam" id="PF01169">
    <property type="entry name" value="GDT1"/>
    <property type="match status" value="2"/>
</dbReference>
<reference evidence="8" key="1">
    <citation type="journal article" date="2019" name="Int. J. Syst. Evol. Microbiol.">
        <title>The Global Catalogue of Microorganisms (GCM) 10K type strain sequencing project: providing services to taxonomists for standard genome sequencing and annotation.</title>
        <authorList>
            <consortium name="The Broad Institute Genomics Platform"/>
            <consortium name="The Broad Institute Genome Sequencing Center for Infectious Disease"/>
            <person name="Wu L."/>
            <person name="Ma J."/>
        </authorList>
    </citation>
    <scope>NUCLEOTIDE SEQUENCE [LARGE SCALE GENOMIC DNA]</scope>
    <source>
        <strain evidence="8">JCM 4524</strain>
    </source>
</reference>
<dbReference type="PANTHER" id="PTHR12608:SF1">
    <property type="entry name" value="TRANSMEMBRANE PROTEIN 165"/>
    <property type="match status" value="1"/>
</dbReference>
<evidence type="ECO:0000256" key="2">
    <source>
        <dbReference type="ARBA" id="ARBA00009190"/>
    </source>
</evidence>
<name>A0ABP6ED08_9ACTN</name>
<gene>
    <name evidence="7" type="ORF">GCM10010307_84520</name>
</gene>
<evidence type="ECO:0000256" key="3">
    <source>
        <dbReference type="ARBA" id="ARBA00022692"/>
    </source>
</evidence>
<keyword evidence="5 6" id="KW-0472">Membrane</keyword>
<feature type="transmembrane region" description="Helical" evidence="6">
    <location>
        <begin position="70"/>
        <end position="88"/>
    </location>
</feature>
<comment type="subcellular location">
    <subcellularLocation>
        <location evidence="1 6">Membrane</location>
        <topology evidence="1 6">Multi-pass membrane protein</topology>
    </subcellularLocation>
</comment>
<evidence type="ECO:0000256" key="5">
    <source>
        <dbReference type="ARBA" id="ARBA00023136"/>
    </source>
</evidence>
<organism evidence="7 8">
    <name type="scientific">Streptomyces vastus</name>
    <dbReference type="NCBI Taxonomy" id="285451"/>
    <lineage>
        <taxon>Bacteria</taxon>
        <taxon>Bacillati</taxon>
        <taxon>Actinomycetota</taxon>
        <taxon>Actinomycetes</taxon>
        <taxon>Kitasatosporales</taxon>
        <taxon>Streptomycetaceae</taxon>
        <taxon>Streptomyces</taxon>
    </lineage>
</organism>
<feature type="transmembrane region" description="Helical" evidence="6">
    <location>
        <begin position="109"/>
        <end position="135"/>
    </location>
</feature>
<evidence type="ECO:0000313" key="7">
    <source>
        <dbReference type="EMBL" id="GAA2663828.1"/>
    </source>
</evidence>
<protein>
    <recommendedName>
        <fullName evidence="6">GDT1 family protein</fullName>
    </recommendedName>
</protein>
<feature type="transmembrane region" description="Helical" evidence="6">
    <location>
        <begin position="40"/>
        <end position="64"/>
    </location>
</feature>
<comment type="caution">
    <text evidence="7">The sequence shown here is derived from an EMBL/GenBank/DDBJ whole genome shotgun (WGS) entry which is preliminary data.</text>
</comment>
<feature type="transmembrane region" description="Helical" evidence="6">
    <location>
        <begin position="141"/>
        <end position="161"/>
    </location>
</feature>
<keyword evidence="8" id="KW-1185">Reference proteome</keyword>
<accession>A0ABP6ED08</accession>
<dbReference type="EMBL" id="BAAASJ010000125">
    <property type="protein sequence ID" value="GAA2663828.1"/>
    <property type="molecule type" value="Genomic_DNA"/>
</dbReference>
<dbReference type="PANTHER" id="PTHR12608">
    <property type="entry name" value="TRANSMEMBRANE PROTEIN HTP-1 RELATED"/>
    <property type="match status" value="1"/>
</dbReference>
<evidence type="ECO:0000256" key="1">
    <source>
        <dbReference type="ARBA" id="ARBA00004141"/>
    </source>
</evidence>
<evidence type="ECO:0000256" key="4">
    <source>
        <dbReference type="ARBA" id="ARBA00022989"/>
    </source>
</evidence>
<comment type="similarity">
    <text evidence="2 6">Belongs to the GDT1 family.</text>
</comment>
<dbReference type="InterPro" id="IPR001727">
    <property type="entry name" value="GDT1-like"/>
</dbReference>
<dbReference type="Proteomes" id="UP001500151">
    <property type="component" value="Unassembled WGS sequence"/>
</dbReference>
<keyword evidence="4 6" id="KW-1133">Transmembrane helix</keyword>
<proteinExistence type="inferred from homology"/>
<keyword evidence="3 6" id="KW-0812">Transmembrane</keyword>